<feature type="transmembrane region" description="Helical" evidence="8">
    <location>
        <begin position="174"/>
        <end position="194"/>
    </location>
</feature>
<dbReference type="NCBIfam" id="TIGR00836">
    <property type="entry name" value="amt"/>
    <property type="match status" value="1"/>
</dbReference>
<name>A0ABU9Y919_9SPHN</name>
<feature type="transmembrane region" description="Helical" evidence="8">
    <location>
        <begin position="352"/>
        <end position="370"/>
    </location>
</feature>
<organism evidence="11 12">
    <name type="scientific">Sphingomonas oligophenolica</name>
    <dbReference type="NCBI Taxonomy" id="301154"/>
    <lineage>
        <taxon>Bacteria</taxon>
        <taxon>Pseudomonadati</taxon>
        <taxon>Pseudomonadota</taxon>
        <taxon>Alphaproteobacteria</taxon>
        <taxon>Sphingomonadales</taxon>
        <taxon>Sphingomonadaceae</taxon>
        <taxon>Sphingomonas</taxon>
    </lineage>
</organism>
<dbReference type="InterPro" id="IPR024041">
    <property type="entry name" value="NH4_transpt_AmtB-like_dom"/>
</dbReference>
<keyword evidence="7 8" id="KW-0924">Ammonia transport</keyword>
<comment type="caution">
    <text evidence="11">The sequence shown here is derived from an EMBL/GenBank/DDBJ whole genome shotgun (WGS) entry which is preliminary data.</text>
</comment>
<keyword evidence="4 8" id="KW-0812">Transmembrane</keyword>
<comment type="subcellular location">
    <subcellularLocation>
        <location evidence="8">Cell membrane</location>
        <topology evidence="8">Multi-pass membrane protein</topology>
    </subcellularLocation>
    <subcellularLocation>
        <location evidence="1">Membrane</location>
        <topology evidence="1">Multi-pass membrane protein</topology>
    </subcellularLocation>
</comment>
<dbReference type="Gene3D" id="1.10.3430.10">
    <property type="entry name" value="Ammonium transporter AmtB like domains"/>
    <property type="match status" value="1"/>
</dbReference>
<evidence type="ECO:0000259" key="10">
    <source>
        <dbReference type="Pfam" id="PF00909"/>
    </source>
</evidence>
<comment type="similarity">
    <text evidence="2 8">Belongs to the ammonia transporter channel (TC 1.A.11.2) family.</text>
</comment>
<sequence length="487" mass="51000">MKHALKYAGIAGLGAAAIFAAMPAWAQAAAAAASPIPAATIDKGDTAWMLTSSLLVLMMSVPGLALFYGGLVRTKNMLSVLTQTLMIVCMVAVIWVTYGYSEAFTTGSGVTAKFFGGFSKAFLMGVDANSKAATFSNGVYIPEYVYICFQMTFACITPALYIGSVAERVKFSPLMLFTALWVTFVYFPIAHMVWCWDGPDAIATAALAGKSALDAANADAGMLFQWGALDFAGGTVVHINAGITGLVMCLLLGKRIGFPKEPMPPHSLTMTMIGASLLWVGWFGFNAGSNLESNGVTGVAFINTFVATAAAGMSWLLVEQIVRGKPSLLGAASGVVAGLVAVTPASGYAGPMGSVVLGLMVSPICFFFVSKVKSMFGYDDSLDVFGVHCIGGITGAIMTGVLDAPYLGGQGIADYSTKPGTMIAGTYDMVGQVITQIWAVGVTLAWSGIGAAVLFILIDKTWGMRISAEKEVEGLDITEHGERAYHY</sequence>
<feature type="transmembrane region" description="Helical" evidence="8">
    <location>
        <begin position="47"/>
        <end position="68"/>
    </location>
</feature>
<dbReference type="PROSITE" id="PS01219">
    <property type="entry name" value="AMMONIUM_TRANSP"/>
    <property type="match status" value="1"/>
</dbReference>
<feature type="domain" description="Ammonium transporter AmtB-like" evidence="10">
    <location>
        <begin position="47"/>
        <end position="485"/>
    </location>
</feature>
<evidence type="ECO:0000256" key="4">
    <source>
        <dbReference type="ARBA" id="ARBA00022692"/>
    </source>
</evidence>
<keyword evidence="9" id="KW-0732">Signal</keyword>
<evidence type="ECO:0000256" key="6">
    <source>
        <dbReference type="ARBA" id="ARBA00023136"/>
    </source>
</evidence>
<proteinExistence type="inferred from homology"/>
<dbReference type="InterPro" id="IPR001905">
    <property type="entry name" value="Ammonium_transpt"/>
</dbReference>
<dbReference type="InterPro" id="IPR018047">
    <property type="entry name" value="Ammonium_transpt_CS"/>
</dbReference>
<evidence type="ECO:0000256" key="5">
    <source>
        <dbReference type="ARBA" id="ARBA00022989"/>
    </source>
</evidence>
<gene>
    <name evidence="11" type="ORF">ABC974_21875</name>
</gene>
<dbReference type="InterPro" id="IPR029020">
    <property type="entry name" value="Ammonium/urea_transptr"/>
</dbReference>
<keyword evidence="12" id="KW-1185">Reference proteome</keyword>
<keyword evidence="3 8" id="KW-0813">Transport</keyword>
<accession>A0ABU9Y919</accession>
<evidence type="ECO:0000256" key="2">
    <source>
        <dbReference type="ARBA" id="ARBA00005887"/>
    </source>
</evidence>
<feature type="signal peptide" evidence="9">
    <location>
        <begin position="1"/>
        <end position="26"/>
    </location>
</feature>
<evidence type="ECO:0000256" key="9">
    <source>
        <dbReference type="SAM" id="SignalP"/>
    </source>
</evidence>
<keyword evidence="5 8" id="KW-1133">Transmembrane helix</keyword>
<feature type="chain" id="PRO_5046710106" description="Ammonium transporter" evidence="9">
    <location>
        <begin position="27"/>
        <end position="487"/>
    </location>
</feature>
<keyword evidence="6 8" id="KW-0472">Membrane</keyword>
<evidence type="ECO:0000313" key="12">
    <source>
        <dbReference type="Proteomes" id="UP001419910"/>
    </source>
</evidence>
<dbReference type="Pfam" id="PF00909">
    <property type="entry name" value="Ammonium_transp"/>
    <property type="match status" value="1"/>
</dbReference>
<dbReference type="RefSeq" id="WP_343892998.1">
    <property type="nucleotide sequence ID" value="NZ_BAAAEH010000067.1"/>
</dbReference>
<dbReference type="PANTHER" id="PTHR43029:SF10">
    <property type="entry name" value="AMMONIUM TRANSPORTER MEP2"/>
    <property type="match status" value="1"/>
</dbReference>
<feature type="transmembrane region" description="Helical" evidence="8">
    <location>
        <begin position="144"/>
        <end position="162"/>
    </location>
</feature>
<evidence type="ECO:0000313" key="11">
    <source>
        <dbReference type="EMBL" id="MEN2792296.1"/>
    </source>
</evidence>
<evidence type="ECO:0000256" key="7">
    <source>
        <dbReference type="ARBA" id="ARBA00023177"/>
    </source>
</evidence>
<dbReference type="SUPFAM" id="SSF111352">
    <property type="entry name" value="Ammonium transporter"/>
    <property type="match status" value="1"/>
</dbReference>
<dbReference type="Proteomes" id="UP001419910">
    <property type="component" value="Unassembled WGS sequence"/>
</dbReference>
<feature type="transmembrane region" description="Helical" evidence="8">
    <location>
        <begin position="328"/>
        <end position="346"/>
    </location>
</feature>
<feature type="transmembrane region" description="Helical" evidence="8">
    <location>
        <begin position="297"/>
        <end position="316"/>
    </location>
</feature>
<evidence type="ECO:0000256" key="1">
    <source>
        <dbReference type="ARBA" id="ARBA00004141"/>
    </source>
</evidence>
<evidence type="ECO:0000256" key="3">
    <source>
        <dbReference type="ARBA" id="ARBA00022448"/>
    </source>
</evidence>
<dbReference type="EMBL" id="JBDIME010000026">
    <property type="protein sequence ID" value="MEN2792296.1"/>
    <property type="molecule type" value="Genomic_DNA"/>
</dbReference>
<feature type="transmembrane region" description="Helical" evidence="8">
    <location>
        <begin position="80"/>
        <end position="98"/>
    </location>
</feature>
<feature type="transmembrane region" description="Helical" evidence="8">
    <location>
        <begin position="265"/>
        <end position="285"/>
    </location>
</feature>
<dbReference type="PANTHER" id="PTHR43029">
    <property type="entry name" value="AMMONIUM TRANSPORTER MEP2"/>
    <property type="match status" value="1"/>
</dbReference>
<feature type="transmembrane region" description="Helical" evidence="8">
    <location>
        <begin position="231"/>
        <end position="253"/>
    </location>
</feature>
<feature type="transmembrane region" description="Helical" evidence="8">
    <location>
        <begin position="382"/>
        <end position="402"/>
    </location>
</feature>
<feature type="transmembrane region" description="Helical" evidence="8">
    <location>
        <begin position="437"/>
        <end position="458"/>
    </location>
</feature>
<protein>
    <recommendedName>
        <fullName evidence="8">Ammonium transporter</fullName>
    </recommendedName>
</protein>
<reference evidence="11 12" key="1">
    <citation type="submission" date="2024-05" db="EMBL/GenBank/DDBJ databases">
        <authorList>
            <person name="Liu Q."/>
            <person name="Xin Y.-H."/>
        </authorList>
    </citation>
    <scope>NUCLEOTIDE SEQUENCE [LARGE SCALE GENOMIC DNA]</scope>
    <source>
        <strain evidence="11 12">CGMCC 1.10181</strain>
    </source>
</reference>
<evidence type="ECO:0000256" key="8">
    <source>
        <dbReference type="RuleBase" id="RU362002"/>
    </source>
</evidence>